<evidence type="ECO:0000256" key="8">
    <source>
        <dbReference type="ARBA" id="ARBA00022692"/>
    </source>
</evidence>
<evidence type="ECO:0000256" key="1">
    <source>
        <dbReference type="ARBA" id="ARBA00002494"/>
    </source>
</evidence>
<feature type="compositionally biased region" description="Basic and acidic residues" evidence="20">
    <location>
        <begin position="1"/>
        <end position="19"/>
    </location>
</feature>
<dbReference type="AlphaFoldDB" id="A0AAE3ZHL4"/>
<evidence type="ECO:0000256" key="14">
    <source>
        <dbReference type="ARBA" id="ARBA00023004"/>
    </source>
</evidence>
<dbReference type="EMBL" id="JAVDXW010000001">
    <property type="protein sequence ID" value="MDR7303089.1"/>
    <property type="molecule type" value="Genomic_DNA"/>
</dbReference>
<keyword evidence="7" id="KW-0679">Respiratory chain</keyword>
<keyword evidence="5" id="KW-0813">Transport</keyword>
<dbReference type="InterPro" id="IPR045603">
    <property type="entry name" value="QcrA_N"/>
</dbReference>
<keyword evidence="8 21" id="KW-0812">Transmembrane</keyword>
<evidence type="ECO:0000256" key="6">
    <source>
        <dbReference type="ARBA" id="ARBA00022475"/>
    </source>
</evidence>
<name>A0AAE3ZHL4_9ACTN</name>
<comment type="function">
    <text evidence="1">Iron-sulfur subunit of the cytochrome bc1 complex, an essential component of the respiratory electron transport chain required for ATP synthesis. The bc1 complex catalyzes the oxidation of menaquinol and the reduction of cytochrome c in the respiratory chain. The bc1 complex operates through a Q-cycle mechanism that couples electron transfer to generation of the proton gradient that drives ATP synthesis.</text>
</comment>
<feature type="transmembrane region" description="Helical" evidence="21">
    <location>
        <begin position="202"/>
        <end position="222"/>
    </location>
</feature>
<evidence type="ECO:0000256" key="15">
    <source>
        <dbReference type="ARBA" id="ARBA00023014"/>
    </source>
</evidence>
<dbReference type="PANTHER" id="PTHR10134">
    <property type="entry name" value="CYTOCHROME B-C1 COMPLEX SUBUNIT RIESKE, MITOCHONDRIAL"/>
    <property type="match status" value="1"/>
</dbReference>
<dbReference type="SUPFAM" id="SSF50022">
    <property type="entry name" value="ISP domain"/>
    <property type="match status" value="1"/>
</dbReference>
<protein>
    <recommendedName>
        <fullName evidence="4">Cytochrome bc1 complex Rieske iron-sulfur subunit</fullName>
    </recommendedName>
    <alternativeName>
        <fullName evidence="18">Cytochrome bc1 reductase complex subunit QcrA</fullName>
    </alternativeName>
    <alternativeName>
        <fullName evidence="19">Rieske iron-sulfur protein</fullName>
    </alternativeName>
</protein>
<evidence type="ECO:0000256" key="10">
    <source>
        <dbReference type="ARBA" id="ARBA00022723"/>
    </source>
</evidence>
<dbReference type="GO" id="GO:0005886">
    <property type="term" value="C:plasma membrane"/>
    <property type="evidence" value="ECO:0007669"/>
    <property type="project" value="UniProtKB-SubCell"/>
</dbReference>
<keyword evidence="14" id="KW-0408">Iron</keyword>
<evidence type="ECO:0000256" key="18">
    <source>
        <dbReference type="ARBA" id="ARBA00029586"/>
    </source>
</evidence>
<accession>A0AAE3ZHL4</accession>
<evidence type="ECO:0000256" key="16">
    <source>
        <dbReference type="ARBA" id="ARBA00023136"/>
    </source>
</evidence>
<dbReference type="GO" id="GO:0046872">
    <property type="term" value="F:metal ion binding"/>
    <property type="evidence" value="ECO:0007669"/>
    <property type="project" value="UniProtKB-KW"/>
</dbReference>
<keyword evidence="16 21" id="KW-0472">Membrane</keyword>
<keyword evidence="17" id="KW-1015">Disulfide bond</keyword>
<feature type="transmembrane region" description="Helical" evidence="21">
    <location>
        <begin position="131"/>
        <end position="151"/>
    </location>
</feature>
<organism evidence="23 24">
    <name type="scientific">Haloactinomyces albus</name>
    <dbReference type="NCBI Taxonomy" id="1352928"/>
    <lineage>
        <taxon>Bacteria</taxon>
        <taxon>Bacillati</taxon>
        <taxon>Actinomycetota</taxon>
        <taxon>Actinomycetes</taxon>
        <taxon>Actinopolysporales</taxon>
        <taxon>Actinopolysporaceae</taxon>
        <taxon>Haloactinomyces</taxon>
    </lineage>
</organism>
<evidence type="ECO:0000256" key="13">
    <source>
        <dbReference type="ARBA" id="ARBA00023002"/>
    </source>
</evidence>
<evidence type="ECO:0000256" key="4">
    <source>
        <dbReference type="ARBA" id="ARBA00015816"/>
    </source>
</evidence>
<feature type="region of interest" description="Disordered" evidence="20">
    <location>
        <begin position="1"/>
        <end position="49"/>
    </location>
</feature>
<dbReference type="Pfam" id="PF00355">
    <property type="entry name" value="Rieske"/>
    <property type="match status" value="1"/>
</dbReference>
<keyword evidence="24" id="KW-1185">Reference proteome</keyword>
<keyword evidence="12 21" id="KW-1133">Transmembrane helix</keyword>
<keyword evidence="15" id="KW-0411">Iron-sulfur</keyword>
<comment type="similarity">
    <text evidence="3">Belongs to the Rieske iron-sulfur protein family.</text>
</comment>
<comment type="caution">
    <text evidence="23">The sequence shown here is derived from an EMBL/GenBank/DDBJ whole genome shotgun (WGS) entry which is preliminary data.</text>
</comment>
<evidence type="ECO:0000256" key="2">
    <source>
        <dbReference type="ARBA" id="ARBA00004651"/>
    </source>
</evidence>
<proteinExistence type="inferred from homology"/>
<keyword evidence="6" id="KW-1003">Cell membrane</keyword>
<evidence type="ECO:0000313" key="23">
    <source>
        <dbReference type="EMBL" id="MDR7303089.1"/>
    </source>
</evidence>
<evidence type="ECO:0000256" key="5">
    <source>
        <dbReference type="ARBA" id="ARBA00022448"/>
    </source>
</evidence>
<evidence type="ECO:0000256" key="21">
    <source>
        <dbReference type="SAM" id="Phobius"/>
    </source>
</evidence>
<evidence type="ECO:0000256" key="7">
    <source>
        <dbReference type="ARBA" id="ARBA00022660"/>
    </source>
</evidence>
<dbReference type="GO" id="GO:0004497">
    <property type="term" value="F:monooxygenase activity"/>
    <property type="evidence" value="ECO:0007669"/>
    <property type="project" value="UniProtKB-ARBA"/>
</dbReference>
<sequence length="408" mass="45576">MSEQHNSHNEHADNERTADEQPADEQAVNEYATGEHQRPSPTEAELAEMSRDEKVRLGVALDDVELVEYRDEWPIKGTRAERRAERAVAAWFSLAGLSALAFIGVFVFWPWRYQNPLIDPRGHFIYSLYNPLIGFFLGLSIFAVGIGVILYSKKFLPHEVAVQQRHDGHGSDETDRQTATALLADAGSRSGIARRSMIKRTAGFGVGAFGLGTGVLVLGGMVKNPWAETGPDSLLHTGWMQTEGEKVYLRRNTGDPHDVSLVRPQDLAPGSFETVFPFRESERHNEEALLHALRRSDNPVMLIRLHPGAAPVERKGQETFNYGDYYAYSKICTHLGCPTSLYEAETGRLLCPCHQSQFDVAHSYAKPVFGPATRSLPQLPITVDTEGYFVARHDFIEPIGPAYWERNS</sequence>
<gene>
    <name evidence="23" type="ORF">JOF55_003270</name>
</gene>
<dbReference type="Pfam" id="PF19297">
    <property type="entry name" value="QcrA_N"/>
    <property type="match status" value="1"/>
</dbReference>
<reference evidence="23" key="1">
    <citation type="submission" date="2023-07" db="EMBL/GenBank/DDBJ databases">
        <title>Sequencing the genomes of 1000 actinobacteria strains.</title>
        <authorList>
            <person name="Klenk H.-P."/>
        </authorList>
    </citation>
    <scope>NUCLEOTIDE SEQUENCE</scope>
    <source>
        <strain evidence="23">DSM 45977</strain>
    </source>
</reference>
<evidence type="ECO:0000256" key="12">
    <source>
        <dbReference type="ARBA" id="ARBA00022989"/>
    </source>
</evidence>
<dbReference type="PROSITE" id="PS51296">
    <property type="entry name" value="RIESKE"/>
    <property type="match status" value="1"/>
</dbReference>
<feature type="domain" description="Rieske" evidence="22">
    <location>
        <begin position="297"/>
        <end position="390"/>
    </location>
</feature>
<dbReference type="InterPro" id="IPR036922">
    <property type="entry name" value="Rieske_2Fe-2S_sf"/>
</dbReference>
<evidence type="ECO:0000259" key="22">
    <source>
        <dbReference type="PROSITE" id="PS51296"/>
    </source>
</evidence>
<dbReference type="RefSeq" id="WP_310275165.1">
    <property type="nucleotide sequence ID" value="NZ_JAVDXW010000001.1"/>
</dbReference>
<feature type="transmembrane region" description="Helical" evidence="21">
    <location>
        <begin position="88"/>
        <end position="111"/>
    </location>
</feature>
<dbReference type="Gene3D" id="2.102.10.10">
    <property type="entry name" value="Rieske [2Fe-2S] iron-sulphur domain"/>
    <property type="match status" value="1"/>
</dbReference>
<comment type="subcellular location">
    <subcellularLocation>
        <location evidence="2">Cell membrane</location>
        <topology evidence="2">Multi-pass membrane protein</topology>
    </subcellularLocation>
</comment>
<evidence type="ECO:0000256" key="17">
    <source>
        <dbReference type="ARBA" id="ARBA00023157"/>
    </source>
</evidence>
<keyword evidence="11" id="KW-0249">Electron transport</keyword>
<evidence type="ECO:0000256" key="19">
    <source>
        <dbReference type="ARBA" id="ARBA00032409"/>
    </source>
</evidence>
<keyword evidence="9" id="KW-0001">2Fe-2S</keyword>
<evidence type="ECO:0000256" key="20">
    <source>
        <dbReference type="SAM" id="MobiDB-lite"/>
    </source>
</evidence>
<dbReference type="GO" id="GO:0016705">
    <property type="term" value="F:oxidoreductase activity, acting on paired donors, with incorporation or reduction of molecular oxygen"/>
    <property type="evidence" value="ECO:0007669"/>
    <property type="project" value="UniProtKB-ARBA"/>
</dbReference>
<evidence type="ECO:0000256" key="9">
    <source>
        <dbReference type="ARBA" id="ARBA00022714"/>
    </source>
</evidence>
<evidence type="ECO:0000256" key="11">
    <source>
        <dbReference type="ARBA" id="ARBA00022982"/>
    </source>
</evidence>
<evidence type="ECO:0000313" key="24">
    <source>
        <dbReference type="Proteomes" id="UP001180845"/>
    </source>
</evidence>
<dbReference type="Proteomes" id="UP001180845">
    <property type="component" value="Unassembled WGS sequence"/>
</dbReference>
<keyword evidence="13" id="KW-0560">Oxidoreductase</keyword>
<dbReference type="CDD" id="cd03467">
    <property type="entry name" value="Rieske"/>
    <property type="match status" value="1"/>
</dbReference>
<dbReference type="InterPro" id="IPR017941">
    <property type="entry name" value="Rieske_2Fe-2S"/>
</dbReference>
<dbReference type="GO" id="GO:0051537">
    <property type="term" value="F:2 iron, 2 sulfur cluster binding"/>
    <property type="evidence" value="ECO:0007669"/>
    <property type="project" value="UniProtKB-KW"/>
</dbReference>
<evidence type="ECO:0000256" key="3">
    <source>
        <dbReference type="ARBA" id="ARBA00010651"/>
    </source>
</evidence>
<keyword evidence="10" id="KW-0479">Metal-binding</keyword>
<dbReference type="InterPro" id="IPR014349">
    <property type="entry name" value="Rieske_Fe-S_prot"/>
</dbReference>